<dbReference type="GO" id="GO:0005886">
    <property type="term" value="C:plasma membrane"/>
    <property type="evidence" value="ECO:0007669"/>
    <property type="project" value="TreeGrafter"/>
</dbReference>
<dbReference type="eggNOG" id="COG1434">
    <property type="taxonomic scope" value="Bacteria"/>
</dbReference>
<evidence type="ECO:0000313" key="3">
    <source>
        <dbReference type="Proteomes" id="UP000027931"/>
    </source>
</evidence>
<dbReference type="Gene3D" id="3.40.50.620">
    <property type="entry name" value="HUPs"/>
    <property type="match status" value="1"/>
</dbReference>
<evidence type="ECO:0000259" key="1">
    <source>
        <dbReference type="Pfam" id="PF02698"/>
    </source>
</evidence>
<sequence length="190" mass="21317">MKKKGIRLVLALFLAGLCYVVWQYHSIETYADALQPVHADAILIPGAEVRGTEPSPALRERLDMALHLYQQGYARHLILSGGHGSGEISEAECMRRYLEKNGVPHDALLLEDQSHDTRENLQNSKKVLEAKNLHTVLIATHRFHQKRAHLLAEQVGLDAVGGYSEPSHAMIESYWTLRETLAMIKAYIGN</sequence>
<dbReference type="OrthoDB" id="9782395at2"/>
<dbReference type="AlphaFoldDB" id="A0A074LNH6"/>
<evidence type="ECO:0000313" key="2">
    <source>
        <dbReference type="EMBL" id="KEO82629.1"/>
    </source>
</evidence>
<dbReference type="GO" id="GO:0000270">
    <property type="term" value="P:peptidoglycan metabolic process"/>
    <property type="evidence" value="ECO:0007669"/>
    <property type="project" value="TreeGrafter"/>
</dbReference>
<dbReference type="PANTHER" id="PTHR30336">
    <property type="entry name" value="INNER MEMBRANE PROTEIN, PROBABLE PERMEASE"/>
    <property type="match status" value="1"/>
</dbReference>
<dbReference type="InterPro" id="IPR014729">
    <property type="entry name" value="Rossmann-like_a/b/a_fold"/>
</dbReference>
<dbReference type="InterPro" id="IPR051599">
    <property type="entry name" value="Cell_Envelope_Assoc"/>
</dbReference>
<dbReference type="GO" id="GO:0043164">
    <property type="term" value="P:Gram-negative-bacterium-type cell wall biogenesis"/>
    <property type="evidence" value="ECO:0007669"/>
    <property type="project" value="TreeGrafter"/>
</dbReference>
<dbReference type="Pfam" id="PF02698">
    <property type="entry name" value="DUF218"/>
    <property type="match status" value="1"/>
</dbReference>
<dbReference type="RefSeq" id="WP_038089948.1">
    <property type="nucleotide sequence ID" value="NZ_JMIR01000020.1"/>
</dbReference>
<dbReference type="EMBL" id="JMIR01000020">
    <property type="protein sequence ID" value="KEO82629.1"/>
    <property type="molecule type" value="Genomic_DNA"/>
</dbReference>
<comment type="caution">
    <text evidence="2">The sequence shown here is derived from an EMBL/GenBank/DDBJ whole genome shotgun (WGS) entry which is preliminary data.</text>
</comment>
<dbReference type="Proteomes" id="UP000027931">
    <property type="component" value="Unassembled WGS sequence"/>
</dbReference>
<proteinExistence type="predicted"/>
<gene>
    <name evidence="2" type="ORF">EL26_14690</name>
</gene>
<dbReference type="InterPro" id="IPR003848">
    <property type="entry name" value="DUF218"/>
</dbReference>
<organism evidence="2 3">
    <name type="scientific">Tumebacillus flagellatus</name>
    <dbReference type="NCBI Taxonomy" id="1157490"/>
    <lineage>
        <taxon>Bacteria</taxon>
        <taxon>Bacillati</taxon>
        <taxon>Bacillota</taxon>
        <taxon>Bacilli</taxon>
        <taxon>Bacillales</taxon>
        <taxon>Alicyclobacillaceae</taxon>
        <taxon>Tumebacillus</taxon>
    </lineage>
</organism>
<reference evidence="2 3" key="1">
    <citation type="journal article" date="2013" name="Int. J. Syst. Evol. Microbiol.">
        <title>Tumebacillus flagellatus sp. nov., an alpha-amylase/pullulanase-producing bacterium isolated from cassava wastewater.</title>
        <authorList>
            <person name="Wang Q."/>
            <person name="Xie N."/>
            <person name="Qin Y."/>
            <person name="Shen N."/>
            <person name="Zhu J."/>
            <person name="Mi H."/>
            <person name="Huang R."/>
        </authorList>
    </citation>
    <scope>NUCLEOTIDE SEQUENCE [LARGE SCALE GENOMIC DNA]</scope>
    <source>
        <strain evidence="2 3">GST4</strain>
    </source>
</reference>
<accession>A0A074LNH6</accession>
<feature type="domain" description="DUF218" evidence="1">
    <location>
        <begin position="40"/>
        <end position="181"/>
    </location>
</feature>
<dbReference type="PANTHER" id="PTHR30336:SF4">
    <property type="entry name" value="ENVELOPE BIOGENESIS FACTOR ELYC"/>
    <property type="match status" value="1"/>
</dbReference>
<dbReference type="CDD" id="cd06259">
    <property type="entry name" value="YdcF-like"/>
    <property type="match status" value="1"/>
</dbReference>
<protein>
    <recommendedName>
        <fullName evidence="1">DUF218 domain-containing protein</fullName>
    </recommendedName>
</protein>
<name>A0A074LNH6_9BACL</name>
<keyword evidence="3" id="KW-1185">Reference proteome</keyword>